<protein>
    <submittedName>
        <fullName evidence="1">Uncharacterized protein</fullName>
    </submittedName>
</protein>
<dbReference type="RefSeq" id="WP_165149805.1">
    <property type="nucleotide sequence ID" value="NZ_JAEHFQ010000016.1"/>
</dbReference>
<sequence>MKWVISLAGDEKELYELSKSLNTEKLTIFKEEGEYRLKSSDIFSTDDYKNVSEKVENLVKLIDGVTKLVLGTHKRITVSDIYLLNEYGGRTFFMSAELSGSASMKAIPQIIKADGTIEISVSNPADSVPDLLELCEKNEVIDKVIKLISYDDESWVGLYKIFEVIAKEADVKSFSLISSESLKRFTRTANSYKAIGMDARHALDYEPPKEPMYITEAHSLIYLLVNEWIRQKN</sequence>
<comment type="caution">
    <text evidence="1">The sequence shown here is derived from an EMBL/GenBank/DDBJ whole genome shotgun (WGS) entry which is preliminary data.</text>
</comment>
<reference evidence="1" key="1">
    <citation type="submission" date="2020-12" db="EMBL/GenBank/DDBJ databases">
        <title>Paenibacillus polymyxa LMG 27872: a double-edged sword.</title>
        <authorList>
            <person name="Langendries S."/>
            <person name="Garcia Mendez S."/>
            <person name="Beirinckx S."/>
            <person name="Viaene T."/>
            <person name="Baeyen S."/>
            <person name="Goeminne G."/>
            <person name="Willems A."/>
            <person name="Debode J."/>
            <person name="Goormachtig S."/>
        </authorList>
    </citation>
    <scope>NUCLEOTIDE SEQUENCE</scope>
    <source>
        <strain evidence="1">LMG 27872</strain>
    </source>
</reference>
<evidence type="ECO:0000313" key="2">
    <source>
        <dbReference type="Proteomes" id="UP000650605"/>
    </source>
</evidence>
<name>A0A8I1LWD7_PAEPO</name>
<evidence type="ECO:0000313" key="1">
    <source>
        <dbReference type="EMBL" id="MBM0635933.1"/>
    </source>
</evidence>
<proteinExistence type="predicted"/>
<dbReference type="EMBL" id="JAEHFQ010000016">
    <property type="protein sequence ID" value="MBM0635933.1"/>
    <property type="molecule type" value="Genomic_DNA"/>
</dbReference>
<organism evidence="1 2">
    <name type="scientific">Paenibacillus polymyxa</name>
    <name type="common">Bacillus polymyxa</name>
    <dbReference type="NCBI Taxonomy" id="1406"/>
    <lineage>
        <taxon>Bacteria</taxon>
        <taxon>Bacillati</taxon>
        <taxon>Bacillota</taxon>
        <taxon>Bacilli</taxon>
        <taxon>Bacillales</taxon>
        <taxon>Paenibacillaceae</taxon>
        <taxon>Paenibacillus</taxon>
    </lineage>
</organism>
<accession>A0A8I1LWD7</accession>
<gene>
    <name evidence="1" type="ORF">JDW19_22795</name>
</gene>
<dbReference type="Proteomes" id="UP000650605">
    <property type="component" value="Unassembled WGS sequence"/>
</dbReference>
<dbReference type="AlphaFoldDB" id="A0A8I1LWD7"/>